<evidence type="ECO:0000313" key="3">
    <source>
        <dbReference type="EMBL" id="OEH79570.1"/>
    </source>
</evidence>
<keyword evidence="4" id="KW-1185">Reference proteome</keyword>
<feature type="region of interest" description="Disordered" evidence="2">
    <location>
        <begin position="322"/>
        <end position="341"/>
    </location>
</feature>
<keyword evidence="1" id="KW-0175">Coiled coil</keyword>
<dbReference type="InterPro" id="IPR052640">
    <property type="entry name" value="Gemin-5"/>
</dbReference>
<feature type="compositionally biased region" description="Low complexity" evidence="2">
    <location>
        <begin position="922"/>
        <end position="937"/>
    </location>
</feature>
<dbReference type="VEuPathDB" id="ToxoDB:LOC34621532"/>
<name>A0A1D3D7Z5_9EIME</name>
<dbReference type="PANTHER" id="PTHR46362:SF1">
    <property type="entry name" value="GEM-ASSOCIATED PROTEIN 5"/>
    <property type="match status" value="1"/>
</dbReference>
<organism evidence="3 4">
    <name type="scientific">Cyclospora cayetanensis</name>
    <dbReference type="NCBI Taxonomy" id="88456"/>
    <lineage>
        <taxon>Eukaryota</taxon>
        <taxon>Sar</taxon>
        <taxon>Alveolata</taxon>
        <taxon>Apicomplexa</taxon>
        <taxon>Conoidasida</taxon>
        <taxon>Coccidia</taxon>
        <taxon>Eucoccidiorida</taxon>
        <taxon>Eimeriorina</taxon>
        <taxon>Eimeriidae</taxon>
        <taxon>Cyclospora</taxon>
    </lineage>
</organism>
<dbReference type="Gene3D" id="2.130.10.10">
    <property type="entry name" value="YVTN repeat-like/Quinoprotein amine dehydrogenase"/>
    <property type="match status" value="1"/>
</dbReference>
<comment type="caution">
    <text evidence="3">The sequence shown here is derived from an EMBL/GenBank/DDBJ whole genome shotgun (WGS) entry which is preliminary data.</text>
</comment>
<feature type="region of interest" description="Disordered" evidence="2">
    <location>
        <begin position="1006"/>
        <end position="1025"/>
    </location>
</feature>
<evidence type="ECO:0000256" key="1">
    <source>
        <dbReference type="SAM" id="Coils"/>
    </source>
</evidence>
<dbReference type="EMBL" id="JROU02000347">
    <property type="protein sequence ID" value="OEH79570.1"/>
    <property type="molecule type" value="Genomic_DNA"/>
</dbReference>
<feature type="region of interest" description="Disordered" evidence="2">
    <location>
        <begin position="532"/>
        <end position="574"/>
    </location>
</feature>
<dbReference type="InterPro" id="IPR036322">
    <property type="entry name" value="WD40_repeat_dom_sf"/>
</dbReference>
<sequence length="1338" mass="140204">MQPPFEEALLEQGEDSGLELLRRQQDLLRQILQHQRQQLQQAEQQEAQQKALPEEPQVVSAAGALQCVLPASTRWHCSTSCSCNALTGDWEPDTLAACGGCLLPPSASSGAAATAERMLWLLCISGDAKGKICPAGKAAATDEKKNGDDRNCVTASAQDMGDPDAAEPGEISDGDFLLAAVGYEGGALLLLDVRQQQVLRSLGRHQDRVTSLCFLRPSFSAQQQQLLVQPEGGGKEAGEAAAHGWLLASASRGQELQLAASEAEGTEASPAAAVYPPVKAPHLFVLTTSLDRYLVLSAVALAACETPVHAAVAEGSAAAADAAEEVSETETPAAPAAAGAGPSYRGCLMWRLGCLGGWTQSLSASCAEPSRVSVGCGDATIRAADLSSAVNAQLQPLMQMQPLLPLLDPQGKPFSSALYWRDLHAAVSAVCVHPYAPGLLAFGLGDGHFGVLQQETSDRERQQPQPHAITLLSTRHALVAAVNELCWLRLPRCCGRCCCPRSRGSRSSGSPQASSGAVAVADAAAGPLKAAAADEAAPCGEAPPAAAPSEVDTQQHNQEPLQPHTAETAAEPGRFSAKTEVLSGSLPFVVSVPATLPATTTPAELHVMAAVVPPNHNSRETVTPSVTFVSLGRLPLPLGNKPTAAAVWEGTAGGLATPFSPAGAALADPEAAVDAPPPFAAADVLLAIGDAEGGLWLAAWREVFVQLVRLLEGQAHQVAEKPSLPCLYCCTYSNVAAHAAAAAAAAVSPVGCSVGSRTAAQHQQKSSSTGTNSWGVTSLAWTVRWSRDLSGAALTPELLLAATCVGGAAVVVGVEYATSAGRQGMTAAHDNQHREDTTVGMQRLAVHLVKPEAKPLACLRSCSGAAVDEQQHFGGQLLRCCWVEQLVPYALLLLVGGVEQCVFLWDPLRLPLYPQPARKPLAGAGAATTSTATAQGAVHTGESKGAARPELEIADRPRAEAVDITAQDVMPPTPTALAPESEAAAGAHSTSAKDGLLLKAKSGFARGMQSPAAPSPPASPSNARAASAVSQVQQACCCSCGGSAFLSQQQLRQQGLLLSAAAFSEAAVEAAATSVDAVLLPPLQQQREHNRAPTGQQQQQALQEDAQLLLFLLGDQRQEARAAAEAALPSLLGALPQGPPVHFGLSLSVLWRSGIHAPFENSEYLHWQQHQQDREQQRLHDRRWEVETGRHHEATNDSAPAEFCNSSRSSNTSPSGCGCGSGCSPHVQAALLLAAGLVPEAVEAYLQANLASFALLLCRLRLRSDHPLQYTAFDAWLAEPSEETLQEEHEQDGQQNRQERHLQDWQPPQEQHCQQEPQKRIGRLLRLALMLESLPAGS</sequence>
<feature type="region of interest" description="Disordered" evidence="2">
    <location>
        <begin position="922"/>
        <end position="954"/>
    </location>
</feature>
<feature type="compositionally biased region" description="Low complexity" evidence="2">
    <location>
        <begin position="1306"/>
        <end position="1316"/>
    </location>
</feature>
<dbReference type="Proteomes" id="UP000095192">
    <property type="component" value="Unassembled WGS sequence"/>
</dbReference>
<feature type="region of interest" description="Disordered" evidence="2">
    <location>
        <begin position="970"/>
        <end position="992"/>
    </location>
</feature>
<accession>A0A1D3D7Z5</accession>
<proteinExistence type="predicted"/>
<feature type="region of interest" description="Disordered" evidence="2">
    <location>
        <begin position="1283"/>
        <end position="1317"/>
    </location>
</feature>
<dbReference type="SUPFAM" id="SSF50978">
    <property type="entry name" value="WD40 repeat-like"/>
    <property type="match status" value="1"/>
</dbReference>
<feature type="coiled-coil region" evidence="1">
    <location>
        <begin position="18"/>
        <end position="52"/>
    </location>
</feature>
<feature type="compositionally biased region" description="Basic and acidic residues" evidence="2">
    <location>
        <begin position="1286"/>
        <end position="1303"/>
    </location>
</feature>
<feature type="compositionally biased region" description="Low complexity" evidence="2">
    <location>
        <begin position="329"/>
        <end position="341"/>
    </location>
</feature>
<dbReference type="GO" id="GO:0003730">
    <property type="term" value="F:mRNA 3'-UTR binding"/>
    <property type="evidence" value="ECO:0007669"/>
    <property type="project" value="TreeGrafter"/>
</dbReference>
<feature type="compositionally biased region" description="Low complexity" evidence="2">
    <location>
        <begin position="975"/>
        <end position="987"/>
    </location>
</feature>
<evidence type="ECO:0000313" key="4">
    <source>
        <dbReference type="Proteomes" id="UP000095192"/>
    </source>
</evidence>
<feature type="compositionally biased region" description="Basic and acidic residues" evidence="2">
    <location>
        <begin position="941"/>
        <end position="954"/>
    </location>
</feature>
<dbReference type="PANTHER" id="PTHR46362">
    <property type="entry name" value="GEM-ASSOCIATED PROTEIN 5"/>
    <property type="match status" value="1"/>
</dbReference>
<protein>
    <submittedName>
        <fullName evidence="3">Uncharacterized protein</fullName>
    </submittedName>
</protein>
<dbReference type="GO" id="GO:0032797">
    <property type="term" value="C:SMN complex"/>
    <property type="evidence" value="ECO:0007669"/>
    <property type="project" value="TreeGrafter"/>
</dbReference>
<dbReference type="InterPro" id="IPR015943">
    <property type="entry name" value="WD40/YVTN_repeat-like_dom_sf"/>
</dbReference>
<dbReference type="GO" id="GO:0005634">
    <property type="term" value="C:nucleus"/>
    <property type="evidence" value="ECO:0007669"/>
    <property type="project" value="TreeGrafter"/>
</dbReference>
<gene>
    <name evidence="3" type="ORF">cyc_05119</name>
</gene>
<evidence type="ECO:0000256" key="2">
    <source>
        <dbReference type="SAM" id="MobiDB-lite"/>
    </source>
</evidence>
<dbReference type="VEuPathDB" id="ToxoDB:cyc_05119"/>
<feature type="compositionally biased region" description="Low complexity" evidence="2">
    <location>
        <begin position="532"/>
        <end position="552"/>
    </location>
</feature>
<dbReference type="InParanoid" id="A0A1D3D7Z5"/>
<reference evidence="3 4" key="1">
    <citation type="journal article" date="2016" name="BMC Genomics">
        <title>Comparative genomics reveals Cyclospora cayetanensis possesses coccidia-like metabolism and invasion components but unique surface antigens.</title>
        <authorList>
            <person name="Liu S."/>
            <person name="Wang L."/>
            <person name="Zheng H."/>
            <person name="Xu Z."/>
            <person name="Roellig D.M."/>
            <person name="Li N."/>
            <person name="Frace M.A."/>
            <person name="Tang K."/>
            <person name="Arrowood M.J."/>
            <person name="Moss D.M."/>
            <person name="Zhang L."/>
            <person name="Feng Y."/>
            <person name="Xiao L."/>
        </authorList>
    </citation>
    <scope>NUCLEOTIDE SEQUENCE [LARGE SCALE GENOMIC DNA]</scope>
    <source>
        <strain evidence="3 4">CHN_HEN01</strain>
    </source>
</reference>
<dbReference type="GO" id="GO:0000387">
    <property type="term" value="P:spliceosomal snRNP assembly"/>
    <property type="evidence" value="ECO:0007669"/>
    <property type="project" value="TreeGrafter"/>
</dbReference>